<keyword evidence="2" id="KW-0812">Transmembrane</keyword>
<dbReference type="AlphaFoldDB" id="A0A9D2K298"/>
<accession>A0A9D2K298</accession>
<keyword evidence="1" id="KW-0802">TPR repeat</keyword>
<keyword evidence="2" id="KW-1133">Transmembrane helix</keyword>
<organism evidence="3 4">
    <name type="scientific">Candidatus Mediterraneibacter stercoravium</name>
    <dbReference type="NCBI Taxonomy" id="2838685"/>
    <lineage>
        <taxon>Bacteria</taxon>
        <taxon>Bacillati</taxon>
        <taxon>Bacillota</taxon>
        <taxon>Clostridia</taxon>
        <taxon>Lachnospirales</taxon>
        <taxon>Lachnospiraceae</taxon>
        <taxon>Mediterraneibacter</taxon>
    </lineage>
</organism>
<dbReference type="GO" id="GO:0004180">
    <property type="term" value="F:carboxypeptidase activity"/>
    <property type="evidence" value="ECO:0007669"/>
    <property type="project" value="UniProtKB-KW"/>
</dbReference>
<keyword evidence="3" id="KW-0645">Protease</keyword>
<dbReference type="InterPro" id="IPR008969">
    <property type="entry name" value="CarboxyPept-like_regulatory"/>
</dbReference>
<dbReference type="PROSITE" id="PS50005">
    <property type="entry name" value="TPR"/>
    <property type="match status" value="1"/>
</dbReference>
<gene>
    <name evidence="3" type="ORF">H9723_07660</name>
</gene>
<dbReference type="Proteomes" id="UP000824116">
    <property type="component" value="Unassembled WGS sequence"/>
</dbReference>
<keyword evidence="3" id="KW-0378">Hydrolase</keyword>
<comment type="caution">
    <text evidence="3">The sequence shown here is derived from an EMBL/GenBank/DDBJ whole genome shotgun (WGS) entry which is preliminary data.</text>
</comment>
<keyword evidence="3" id="KW-0121">Carboxypeptidase</keyword>
<dbReference type="InterPro" id="IPR011990">
    <property type="entry name" value="TPR-like_helical_dom_sf"/>
</dbReference>
<dbReference type="Pfam" id="PF14559">
    <property type="entry name" value="TPR_19"/>
    <property type="match status" value="1"/>
</dbReference>
<dbReference type="EMBL" id="DXAY01000181">
    <property type="protein sequence ID" value="HIZ75098.1"/>
    <property type="molecule type" value="Genomic_DNA"/>
</dbReference>
<feature type="transmembrane region" description="Helical" evidence="2">
    <location>
        <begin position="12"/>
        <end position="32"/>
    </location>
</feature>
<evidence type="ECO:0000256" key="1">
    <source>
        <dbReference type="PROSITE-ProRule" id="PRU00339"/>
    </source>
</evidence>
<dbReference type="Gene3D" id="2.60.40.1120">
    <property type="entry name" value="Carboxypeptidase-like, regulatory domain"/>
    <property type="match status" value="1"/>
</dbReference>
<keyword evidence="2" id="KW-0472">Membrane</keyword>
<dbReference type="SUPFAM" id="SSF49464">
    <property type="entry name" value="Carboxypeptidase regulatory domain-like"/>
    <property type="match status" value="1"/>
</dbReference>
<evidence type="ECO:0000256" key="2">
    <source>
        <dbReference type="SAM" id="Phobius"/>
    </source>
</evidence>
<dbReference type="InterPro" id="IPR019734">
    <property type="entry name" value="TPR_rpt"/>
</dbReference>
<reference evidence="3" key="1">
    <citation type="journal article" date="2021" name="PeerJ">
        <title>Extensive microbial diversity within the chicken gut microbiome revealed by metagenomics and culture.</title>
        <authorList>
            <person name="Gilroy R."/>
            <person name="Ravi A."/>
            <person name="Getino M."/>
            <person name="Pursley I."/>
            <person name="Horton D.L."/>
            <person name="Alikhan N.F."/>
            <person name="Baker D."/>
            <person name="Gharbi K."/>
            <person name="Hall N."/>
            <person name="Watson M."/>
            <person name="Adriaenssens E.M."/>
            <person name="Foster-Nyarko E."/>
            <person name="Jarju S."/>
            <person name="Secka A."/>
            <person name="Antonio M."/>
            <person name="Oren A."/>
            <person name="Chaudhuri R.R."/>
            <person name="La Ragione R."/>
            <person name="Hildebrand F."/>
            <person name="Pallen M.J."/>
        </authorList>
    </citation>
    <scope>NUCLEOTIDE SEQUENCE</scope>
    <source>
        <strain evidence="3">CHK196-3914</strain>
    </source>
</reference>
<reference evidence="3" key="2">
    <citation type="submission" date="2021-04" db="EMBL/GenBank/DDBJ databases">
        <authorList>
            <person name="Gilroy R."/>
        </authorList>
    </citation>
    <scope>NUCLEOTIDE SEQUENCE</scope>
    <source>
        <strain evidence="3">CHK196-3914</strain>
    </source>
</reference>
<proteinExistence type="predicted"/>
<dbReference type="Gene3D" id="1.25.40.10">
    <property type="entry name" value="Tetratricopeptide repeat domain"/>
    <property type="match status" value="1"/>
</dbReference>
<feature type="repeat" description="TPR" evidence="1">
    <location>
        <begin position="41"/>
        <end position="74"/>
    </location>
</feature>
<sequence>MGEKKSNGKKIAVIILIIVLLAVIGVTAFILIRGQLNQSFYKESIQTAEKYVESENYEKAIVAYQNAIEAMPEEEDGYLGLADVYLTQGETSAAKVTLKKGYIVTTSPKIRYMLDGIEDGSLLVKTPGEESEKQTLEITGKFGWNVSFIQKLENYTYQDFQAEYGGTPDIVKVARGELEVVHPDLAATCYYEDTPEFDDIVDDEKDRPDETGMPNMLVLDSLSLLFNNFGGTASLSELQSISSTQVTPVTTDERTYVELVNGSVVVRIETDAQGNITSDNAWNEIILTEANENRDRKGLLAGIVIDAVTGEGVPDAVLEFAAEENSANSDSTQTGSDGEFSIELEPDTYQVTISAEGYTAETFEFEMEEGRNYSGEQFIISPELAEGTARIVLEWGAEPRDLDSYLRGETDGGDSVFVSYYNRQSTSGGSTIAELDVDERSGYGPETITLYDLNGVYTFHVVDFLATGTFQEYGATVKVYLPGQSQPEVITMDPNAGVNIVWEVFELDHGELNILNRAPADENLRSDSK</sequence>
<name>A0A9D2K298_9FIRM</name>
<dbReference type="SUPFAM" id="SSF48452">
    <property type="entry name" value="TPR-like"/>
    <property type="match status" value="1"/>
</dbReference>
<evidence type="ECO:0000313" key="3">
    <source>
        <dbReference type="EMBL" id="HIZ75098.1"/>
    </source>
</evidence>
<evidence type="ECO:0000313" key="4">
    <source>
        <dbReference type="Proteomes" id="UP000824116"/>
    </source>
</evidence>
<protein>
    <submittedName>
        <fullName evidence="3">Carboxypeptidase regulatory-like domain-containing protein</fullName>
    </submittedName>
</protein>
<dbReference type="Pfam" id="PF13620">
    <property type="entry name" value="CarboxypepD_reg"/>
    <property type="match status" value="1"/>
</dbReference>